<evidence type="ECO:0000313" key="2">
    <source>
        <dbReference type="Proteomes" id="UP000813461"/>
    </source>
</evidence>
<dbReference type="EMBL" id="JAGMVJ010000010">
    <property type="protein sequence ID" value="KAH7087096.1"/>
    <property type="molecule type" value="Genomic_DNA"/>
</dbReference>
<organism evidence="1 2">
    <name type="scientific">Paraphoma chrysanthemicola</name>
    <dbReference type="NCBI Taxonomy" id="798071"/>
    <lineage>
        <taxon>Eukaryota</taxon>
        <taxon>Fungi</taxon>
        <taxon>Dikarya</taxon>
        <taxon>Ascomycota</taxon>
        <taxon>Pezizomycotina</taxon>
        <taxon>Dothideomycetes</taxon>
        <taxon>Pleosporomycetidae</taxon>
        <taxon>Pleosporales</taxon>
        <taxon>Pleosporineae</taxon>
        <taxon>Phaeosphaeriaceae</taxon>
        <taxon>Paraphoma</taxon>
    </lineage>
</organism>
<keyword evidence="2" id="KW-1185">Reference proteome</keyword>
<reference evidence="1" key="1">
    <citation type="journal article" date="2021" name="Nat. Commun.">
        <title>Genetic determinants of endophytism in the Arabidopsis root mycobiome.</title>
        <authorList>
            <person name="Mesny F."/>
            <person name="Miyauchi S."/>
            <person name="Thiergart T."/>
            <person name="Pickel B."/>
            <person name="Atanasova L."/>
            <person name="Karlsson M."/>
            <person name="Huettel B."/>
            <person name="Barry K.W."/>
            <person name="Haridas S."/>
            <person name="Chen C."/>
            <person name="Bauer D."/>
            <person name="Andreopoulos W."/>
            <person name="Pangilinan J."/>
            <person name="LaButti K."/>
            <person name="Riley R."/>
            <person name="Lipzen A."/>
            <person name="Clum A."/>
            <person name="Drula E."/>
            <person name="Henrissat B."/>
            <person name="Kohler A."/>
            <person name="Grigoriev I.V."/>
            <person name="Martin F.M."/>
            <person name="Hacquard S."/>
        </authorList>
    </citation>
    <scope>NUCLEOTIDE SEQUENCE</scope>
    <source>
        <strain evidence="1">MPI-SDFR-AT-0120</strain>
    </source>
</reference>
<evidence type="ECO:0000313" key="1">
    <source>
        <dbReference type="EMBL" id="KAH7087096.1"/>
    </source>
</evidence>
<dbReference type="Proteomes" id="UP000813461">
    <property type="component" value="Unassembled WGS sequence"/>
</dbReference>
<dbReference type="AlphaFoldDB" id="A0A8K0R826"/>
<dbReference type="OrthoDB" id="4788824at2759"/>
<protein>
    <submittedName>
        <fullName evidence="1">Uncharacterized protein</fullName>
    </submittedName>
</protein>
<comment type="caution">
    <text evidence="1">The sequence shown here is derived from an EMBL/GenBank/DDBJ whole genome shotgun (WGS) entry which is preliminary data.</text>
</comment>
<accession>A0A8K0R826</accession>
<proteinExistence type="predicted"/>
<name>A0A8K0R826_9PLEO</name>
<gene>
    <name evidence="1" type="ORF">FB567DRAFT_592938</name>
</gene>
<sequence length="200" mass="21829">MPMQNETILAGIMTYNSDGITAVFSALCALLDMPRDVIAANIVGKEKPWFEGLMVRSNLHACSSPDSKETWLGAAFSRLTQAGTAQGMNFQLPLFEINGDSSHLIWGGTSYDEVASTAQDGGHADDRLSDFWLVWESKNLQLSPRAVENDGMFVQGVDEPGHNTTYATAFKVRSDGKSHHMSYMQVPQIPVFVNSPIADA</sequence>